<dbReference type="GO" id="GO:0003676">
    <property type="term" value="F:nucleic acid binding"/>
    <property type="evidence" value="ECO:0007669"/>
    <property type="project" value="InterPro"/>
</dbReference>
<dbReference type="InterPro" id="IPR002156">
    <property type="entry name" value="RNaseH_domain"/>
</dbReference>
<dbReference type="InterPro" id="IPR012337">
    <property type="entry name" value="RNaseH-like_sf"/>
</dbReference>
<name>A0AAV3RJZ9_LITER</name>
<sequence>MSEYCFHGIVQRINHCPFWYDAVQALEGGPQGGCLVQYSSSQTAAKETDEIVDAQGCIVMVVAFCLPASSALDAELLAAYHILKWCVIRGFTDLRVETDSLLLSQMLRIQKAHWLRHNMVVQVISLLQVCRSELTHVWREQNQAADWVAKVALSERRSFSWRSHEVDGKLRSLCALESRGVPYVRR</sequence>
<evidence type="ECO:0000313" key="2">
    <source>
        <dbReference type="EMBL" id="GAA0174627.1"/>
    </source>
</evidence>
<dbReference type="Pfam" id="PF13456">
    <property type="entry name" value="RVT_3"/>
    <property type="match status" value="1"/>
</dbReference>
<dbReference type="InterPro" id="IPR044730">
    <property type="entry name" value="RNase_H-like_dom_plant"/>
</dbReference>
<dbReference type="InterPro" id="IPR053151">
    <property type="entry name" value="RNase_H-like"/>
</dbReference>
<reference evidence="2 3" key="1">
    <citation type="submission" date="2024-01" db="EMBL/GenBank/DDBJ databases">
        <title>The complete chloroplast genome sequence of Lithospermum erythrorhizon: insights into the phylogenetic relationship among Boraginaceae species and the maternal lineages of purple gromwells.</title>
        <authorList>
            <person name="Okada T."/>
            <person name="Watanabe K."/>
        </authorList>
    </citation>
    <scope>NUCLEOTIDE SEQUENCE [LARGE SCALE GENOMIC DNA]</scope>
</reference>
<protein>
    <recommendedName>
        <fullName evidence="1">RNase H type-1 domain-containing protein</fullName>
    </recommendedName>
</protein>
<organism evidence="2 3">
    <name type="scientific">Lithospermum erythrorhizon</name>
    <name type="common">Purple gromwell</name>
    <name type="synonym">Lithospermum officinale var. erythrorhizon</name>
    <dbReference type="NCBI Taxonomy" id="34254"/>
    <lineage>
        <taxon>Eukaryota</taxon>
        <taxon>Viridiplantae</taxon>
        <taxon>Streptophyta</taxon>
        <taxon>Embryophyta</taxon>
        <taxon>Tracheophyta</taxon>
        <taxon>Spermatophyta</taxon>
        <taxon>Magnoliopsida</taxon>
        <taxon>eudicotyledons</taxon>
        <taxon>Gunneridae</taxon>
        <taxon>Pentapetalae</taxon>
        <taxon>asterids</taxon>
        <taxon>lamiids</taxon>
        <taxon>Boraginales</taxon>
        <taxon>Boraginaceae</taxon>
        <taxon>Boraginoideae</taxon>
        <taxon>Lithospermeae</taxon>
        <taxon>Lithospermum</taxon>
    </lineage>
</organism>
<accession>A0AAV3RJZ9</accession>
<evidence type="ECO:0000259" key="1">
    <source>
        <dbReference type="Pfam" id="PF13456"/>
    </source>
</evidence>
<dbReference type="Proteomes" id="UP001454036">
    <property type="component" value="Unassembled WGS sequence"/>
</dbReference>
<dbReference type="GO" id="GO:0004523">
    <property type="term" value="F:RNA-DNA hybrid ribonuclease activity"/>
    <property type="evidence" value="ECO:0007669"/>
    <property type="project" value="InterPro"/>
</dbReference>
<dbReference type="Gene3D" id="3.30.420.10">
    <property type="entry name" value="Ribonuclease H-like superfamily/Ribonuclease H"/>
    <property type="match status" value="1"/>
</dbReference>
<keyword evidence="3" id="KW-1185">Reference proteome</keyword>
<dbReference type="PANTHER" id="PTHR47723">
    <property type="entry name" value="OS05G0353850 PROTEIN"/>
    <property type="match status" value="1"/>
</dbReference>
<dbReference type="InterPro" id="IPR036397">
    <property type="entry name" value="RNaseH_sf"/>
</dbReference>
<dbReference type="AlphaFoldDB" id="A0AAV3RJZ9"/>
<dbReference type="PANTHER" id="PTHR47723:SF19">
    <property type="entry name" value="POLYNUCLEOTIDYL TRANSFERASE, RIBONUCLEASE H-LIKE SUPERFAMILY PROTEIN"/>
    <property type="match status" value="1"/>
</dbReference>
<evidence type="ECO:0000313" key="3">
    <source>
        <dbReference type="Proteomes" id="UP001454036"/>
    </source>
</evidence>
<dbReference type="EMBL" id="BAABME010026840">
    <property type="protein sequence ID" value="GAA0174627.1"/>
    <property type="molecule type" value="Genomic_DNA"/>
</dbReference>
<dbReference type="SUPFAM" id="SSF53098">
    <property type="entry name" value="Ribonuclease H-like"/>
    <property type="match status" value="1"/>
</dbReference>
<comment type="caution">
    <text evidence="2">The sequence shown here is derived from an EMBL/GenBank/DDBJ whole genome shotgun (WGS) entry which is preliminary data.</text>
</comment>
<feature type="domain" description="RNase H type-1" evidence="1">
    <location>
        <begin position="51"/>
        <end position="151"/>
    </location>
</feature>
<gene>
    <name evidence="2" type="ORF">LIER_41756</name>
</gene>
<proteinExistence type="predicted"/>
<dbReference type="CDD" id="cd06222">
    <property type="entry name" value="RNase_H_like"/>
    <property type="match status" value="1"/>
</dbReference>